<gene>
    <name evidence="1" type="ORF">BDY19DRAFT_40918</name>
</gene>
<sequence>MLHNMTSPTSKFMSLPVEVRLEVYDFAIQEARVLKNRLQPSNWHFQLLQVCRQMYAEAASIVFTYVSLLHERQICAFIQTVPFCHASRIVYADVANDGRVIRTSNEKKDIIAVPLSQLNSALHRMTALKHLRVFECTRGLPAQPTPQHTRRIAVEFEEAMFPTDFRPPLESYQLFLSTTSKVTALKRVDTMRMKRLRLSGNCSITPNAETSALREVHLEGVTGNFFDRRDLNGWCRSSSLIAFVYTLEDRLGFELRDHHLLSLAYGPGRHLRKLVLLGCSCLTLAALTESLQRIQSLEYLALSITTVAEQRADLLAVLPSSLSVFKIANARYAIPTIEEERTMCDALESRLRVGDWRLKILAAHISPPLMEDGRQERWEILTSNIGCKLWVGCWEDLEVA</sequence>
<name>A0ACB8UKM8_9APHY</name>
<keyword evidence="2" id="KW-1185">Reference proteome</keyword>
<protein>
    <submittedName>
        <fullName evidence="1">Uncharacterized protein</fullName>
    </submittedName>
</protein>
<reference evidence="1" key="1">
    <citation type="journal article" date="2021" name="Environ. Microbiol.">
        <title>Gene family expansions and transcriptome signatures uncover fungal adaptations to wood decay.</title>
        <authorList>
            <person name="Hage H."/>
            <person name="Miyauchi S."/>
            <person name="Viragh M."/>
            <person name="Drula E."/>
            <person name="Min B."/>
            <person name="Chaduli D."/>
            <person name="Navarro D."/>
            <person name="Favel A."/>
            <person name="Norest M."/>
            <person name="Lesage-Meessen L."/>
            <person name="Balint B."/>
            <person name="Merenyi Z."/>
            <person name="de Eugenio L."/>
            <person name="Morin E."/>
            <person name="Martinez A.T."/>
            <person name="Baldrian P."/>
            <person name="Stursova M."/>
            <person name="Martinez M.J."/>
            <person name="Novotny C."/>
            <person name="Magnuson J.K."/>
            <person name="Spatafora J.W."/>
            <person name="Maurice S."/>
            <person name="Pangilinan J."/>
            <person name="Andreopoulos W."/>
            <person name="LaButti K."/>
            <person name="Hundley H."/>
            <person name="Na H."/>
            <person name="Kuo A."/>
            <person name="Barry K."/>
            <person name="Lipzen A."/>
            <person name="Henrissat B."/>
            <person name="Riley R."/>
            <person name="Ahrendt S."/>
            <person name="Nagy L.G."/>
            <person name="Grigoriev I.V."/>
            <person name="Martin F."/>
            <person name="Rosso M.N."/>
        </authorList>
    </citation>
    <scope>NUCLEOTIDE SEQUENCE</scope>
    <source>
        <strain evidence="1">CBS 384.51</strain>
    </source>
</reference>
<comment type="caution">
    <text evidence="1">The sequence shown here is derived from an EMBL/GenBank/DDBJ whole genome shotgun (WGS) entry which is preliminary data.</text>
</comment>
<organism evidence="1 2">
    <name type="scientific">Irpex rosettiformis</name>
    <dbReference type="NCBI Taxonomy" id="378272"/>
    <lineage>
        <taxon>Eukaryota</taxon>
        <taxon>Fungi</taxon>
        <taxon>Dikarya</taxon>
        <taxon>Basidiomycota</taxon>
        <taxon>Agaricomycotina</taxon>
        <taxon>Agaricomycetes</taxon>
        <taxon>Polyporales</taxon>
        <taxon>Irpicaceae</taxon>
        <taxon>Irpex</taxon>
    </lineage>
</organism>
<evidence type="ECO:0000313" key="2">
    <source>
        <dbReference type="Proteomes" id="UP001055072"/>
    </source>
</evidence>
<dbReference type="Proteomes" id="UP001055072">
    <property type="component" value="Unassembled WGS sequence"/>
</dbReference>
<evidence type="ECO:0000313" key="1">
    <source>
        <dbReference type="EMBL" id="KAI0094751.1"/>
    </source>
</evidence>
<dbReference type="EMBL" id="MU274900">
    <property type="protein sequence ID" value="KAI0094751.1"/>
    <property type="molecule type" value="Genomic_DNA"/>
</dbReference>
<proteinExistence type="predicted"/>
<accession>A0ACB8UKM8</accession>